<dbReference type="SUPFAM" id="SSF51735">
    <property type="entry name" value="NAD(P)-binding Rossmann-fold domains"/>
    <property type="match status" value="1"/>
</dbReference>
<evidence type="ECO:0000313" key="5">
    <source>
        <dbReference type="Proteomes" id="UP001501671"/>
    </source>
</evidence>
<keyword evidence="5" id="KW-1185">Reference proteome</keyword>
<dbReference type="PRINTS" id="PR00081">
    <property type="entry name" value="GDHRDH"/>
</dbReference>
<name>A0ABP8HKP8_9BURK</name>
<proteinExistence type="inferred from homology"/>
<dbReference type="InterPro" id="IPR036291">
    <property type="entry name" value="NAD(P)-bd_dom_sf"/>
</dbReference>
<dbReference type="InterPro" id="IPR002347">
    <property type="entry name" value="SDR_fam"/>
</dbReference>
<dbReference type="Pfam" id="PF13561">
    <property type="entry name" value="adh_short_C2"/>
    <property type="match status" value="1"/>
</dbReference>
<organism evidence="4 5">
    <name type="scientific">Pigmentiphaga soli</name>
    <dbReference type="NCBI Taxonomy" id="1007095"/>
    <lineage>
        <taxon>Bacteria</taxon>
        <taxon>Pseudomonadati</taxon>
        <taxon>Pseudomonadota</taxon>
        <taxon>Betaproteobacteria</taxon>
        <taxon>Burkholderiales</taxon>
        <taxon>Alcaligenaceae</taxon>
        <taxon>Pigmentiphaga</taxon>
    </lineage>
</organism>
<evidence type="ECO:0000256" key="2">
    <source>
        <dbReference type="ARBA" id="ARBA00023002"/>
    </source>
</evidence>
<comment type="caution">
    <text evidence="4">The sequence shown here is derived from an EMBL/GenBank/DDBJ whole genome shotgun (WGS) entry which is preliminary data.</text>
</comment>
<dbReference type="EMBL" id="BAABFO010000025">
    <property type="protein sequence ID" value="GAA4340262.1"/>
    <property type="molecule type" value="Genomic_DNA"/>
</dbReference>
<comment type="similarity">
    <text evidence="1">Belongs to the short-chain dehydrogenases/reductases (SDR) family.</text>
</comment>
<dbReference type="PROSITE" id="PS00061">
    <property type="entry name" value="ADH_SHORT"/>
    <property type="match status" value="1"/>
</dbReference>
<feature type="region of interest" description="Disordered" evidence="3">
    <location>
        <begin position="1"/>
        <end position="20"/>
    </location>
</feature>
<dbReference type="Proteomes" id="UP001501671">
    <property type="component" value="Unassembled WGS sequence"/>
</dbReference>
<protein>
    <submittedName>
        <fullName evidence="4">SDR family oxidoreductase</fullName>
    </submittedName>
</protein>
<dbReference type="Gene3D" id="3.40.50.720">
    <property type="entry name" value="NAD(P)-binding Rossmann-like Domain"/>
    <property type="match status" value="1"/>
</dbReference>
<dbReference type="PRINTS" id="PR00080">
    <property type="entry name" value="SDRFAMILY"/>
</dbReference>
<dbReference type="PANTHER" id="PTHR43669">
    <property type="entry name" value="5-KETO-D-GLUCONATE 5-REDUCTASE"/>
    <property type="match status" value="1"/>
</dbReference>
<dbReference type="InterPro" id="IPR020904">
    <property type="entry name" value="Sc_DH/Rdtase_CS"/>
</dbReference>
<accession>A0ABP8HKP8</accession>
<evidence type="ECO:0000256" key="1">
    <source>
        <dbReference type="ARBA" id="ARBA00006484"/>
    </source>
</evidence>
<evidence type="ECO:0000256" key="3">
    <source>
        <dbReference type="SAM" id="MobiDB-lite"/>
    </source>
</evidence>
<dbReference type="NCBIfam" id="NF005559">
    <property type="entry name" value="PRK07231.1"/>
    <property type="match status" value="1"/>
</dbReference>
<dbReference type="PANTHER" id="PTHR43669:SF3">
    <property type="entry name" value="ALCOHOL DEHYDROGENASE, PUTATIVE (AFU_ORTHOLOGUE AFUA_3G03445)-RELATED"/>
    <property type="match status" value="1"/>
</dbReference>
<reference evidence="5" key="1">
    <citation type="journal article" date="2019" name="Int. J. Syst. Evol. Microbiol.">
        <title>The Global Catalogue of Microorganisms (GCM) 10K type strain sequencing project: providing services to taxonomists for standard genome sequencing and annotation.</title>
        <authorList>
            <consortium name="The Broad Institute Genomics Platform"/>
            <consortium name="The Broad Institute Genome Sequencing Center for Infectious Disease"/>
            <person name="Wu L."/>
            <person name="Ma J."/>
        </authorList>
    </citation>
    <scope>NUCLEOTIDE SEQUENCE [LARGE SCALE GENOMIC DNA]</scope>
    <source>
        <strain evidence="5">JCM 17666</strain>
    </source>
</reference>
<evidence type="ECO:0000313" key="4">
    <source>
        <dbReference type="EMBL" id="GAA4340262.1"/>
    </source>
</evidence>
<dbReference type="CDD" id="cd05233">
    <property type="entry name" value="SDR_c"/>
    <property type="match status" value="1"/>
</dbReference>
<gene>
    <name evidence="4" type="ORF">GCM10023144_39730</name>
</gene>
<keyword evidence="2" id="KW-0560">Oxidoreductase</keyword>
<sequence length="275" mass="28989">MQEPDTAASGPSANQDEGSMKLESRAALITGAATGIGRASALLFAREGARVAIADINRDGALQTVRDIEREGGQAFFVECDLRRLKHIAGAVEAAAERYGRLDIFFHNAGVAGPGLLENTTEEAYDQIMDIHLKAGFFGAQYALPHLRRAGGGSILYTASGLGLRPSRQSPAYSASKAGLLMLTRALAVSLAQDGIRVNAICPGPIDSTPLWQGVLARNPDIVADSYAEMNRQVRPIKRLGNPEEMARAALFLAAPENSYITGVALPVDGGGAMS</sequence>